<evidence type="ECO:0000313" key="2">
    <source>
        <dbReference type="Proteomes" id="UP001231649"/>
    </source>
</evidence>
<sequence length="243" mass="28923">MRALLERAFMTDDPQNNEPSDDDDDQGCDASSQEDEDDRSCDVSSHDDTDDQGCDVSGQISDETPTEYTDEDKTPGVFNPVIISSDDFIPDQDMFCIKTHDDDDHEDDLDDVSYGNDYEEHHKIEIINYEFKSFLQRETKEMTQVVTKYDDRSPMVTHIVPKKRFEFDNFRKKVRVPYKTKKCMAQKNIVNRKSFHHRHINKIKSQLLNCKYCYSKFKKQFFLPKFKFWKFYKKTLDCFFYSY</sequence>
<proteinExistence type="predicted"/>
<protein>
    <submittedName>
        <fullName evidence="1">Uncharacterized protein</fullName>
    </submittedName>
</protein>
<gene>
    <name evidence="1" type="ORF">PYW08_004423</name>
</gene>
<evidence type="ECO:0000313" key="1">
    <source>
        <dbReference type="EMBL" id="KAJ8722021.1"/>
    </source>
</evidence>
<keyword evidence="2" id="KW-1185">Reference proteome</keyword>
<accession>A0ACC2QPF8</accession>
<dbReference type="Proteomes" id="UP001231649">
    <property type="component" value="Chromosome 16"/>
</dbReference>
<reference evidence="1" key="1">
    <citation type="submission" date="2023-03" db="EMBL/GenBank/DDBJ databases">
        <title>Chromosome-level genomes of two armyworms, Mythimna separata and Mythimna loreyi, provide insights into the biosynthesis and reception of sex pheromones.</title>
        <authorList>
            <person name="Zhao H."/>
        </authorList>
    </citation>
    <scope>NUCLEOTIDE SEQUENCE</scope>
    <source>
        <strain evidence="1">BeijingLab</strain>
    </source>
</reference>
<name>A0ACC2QPF8_9NEOP</name>
<comment type="caution">
    <text evidence="1">The sequence shown here is derived from an EMBL/GenBank/DDBJ whole genome shotgun (WGS) entry which is preliminary data.</text>
</comment>
<dbReference type="EMBL" id="CM056792">
    <property type="protein sequence ID" value="KAJ8722021.1"/>
    <property type="molecule type" value="Genomic_DNA"/>
</dbReference>
<organism evidence="1 2">
    <name type="scientific">Mythimna loreyi</name>
    <dbReference type="NCBI Taxonomy" id="667449"/>
    <lineage>
        <taxon>Eukaryota</taxon>
        <taxon>Metazoa</taxon>
        <taxon>Ecdysozoa</taxon>
        <taxon>Arthropoda</taxon>
        <taxon>Hexapoda</taxon>
        <taxon>Insecta</taxon>
        <taxon>Pterygota</taxon>
        <taxon>Neoptera</taxon>
        <taxon>Endopterygota</taxon>
        <taxon>Lepidoptera</taxon>
        <taxon>Glossata</taxon>
        <taxon>Ditrysia</taxon>
        <taxon>Noctuoidea</taxon>
        <taxon>Noctuidae</taxon>
        <taxon>Noctuinae</taxon>
        <taxon>Hadenini</taxon>
        <taxon>Mythimna</taxon>
    </lineage>
</organism>